<dbReference type="InterPro" id="IPR016187">
    <property type="entry name" value="CTDL_fold"/>
</dbReference>
<dbReference type="Ensembl" id="ENSBGRT00000013815.1">
    <property type="protein sequence ID" value="ENSBGRP00000011980.1"/>
    <property type="gene ID" value="ENSBGRG00000007421.1"/>
</dbReference>
<dbReference type="SUPFAM" id="SSF56436">
    <property type="entry name" value="C-type lectin-like"/>
    <property type="match status" value="1"/>
</dbReference>
<keyword evidence="7" id="KW-1185">Reference proteome</keyword>
<dbReference type="SMART" id="SM00034">
    <property type="entry name" value="CLECT"/>
    <property type="match status" value="1"/>
</dbReference>
<sequence length="195" mass="21153">MVRGSQKFGITAPSLGLINIPQGHLPPPIPSLHFTPTLSLISSSPGENSQKELPSARISCPSGSMAYRSHCYALFKTPKTWMDADIACQKRPSGHLVSVLSGAEESFVASLVRNNLNTQSDIWIGLHDPTEGSEANAGGWEWSSNDVLNYVAWETDPAAISSPGYCGSLSRSSGKKHRRSFLSSLFHPLTCHFWV</sequence>
<dbReference type="Pfam" id="PF00059">
    <property type="entry name" value="Lectin_C"/>
    <property type="match status" value="1"/>
</dbReference>
<evidence type="ECO:0000256" key="3">
    <source>
        <dbReference type="ARBA" id="ARBA00022734"/>
    </source>
</evidence>
<evidence type="ECO:0000259" key="5">
    <source>
        <dbReference type="PROSITE" id="PS50041"/>
    </source>
</evidence>
<evidence type="ECO:0000313" key="7">
    <source>
        <dbReference type="Proteomes" id="UP000694520"/>
    </source>
</evidence>
<dbReference type="InterPro" id="IPR016186">
    <property type="entry name" value="C-type_lectin-like/link_sf"/>
</dbReference>
<evidence type="ECO:0000256" key="2">
    <source>
        <dbReference type="ARBA" id="ARBA00022525"/>
    </source>
</evidence>
<protein>
    <recommendedName>
        <fullName evidence="5">C-type lectin domain-containing protein</fullName>
    </recommendedName>
</protein>
<dbReference type="GeneTree" id="ENSGT00940000154447"/>
<evidence type="ECO:0000256" key="4">
    <source>
        <dbReference type="ARBA" id="ARBA00023157"/>
    </source>
</evidence>
<dbReference type="AlphaFoldDB" id="A0A8C0A6Y0"/>
<dbReference type="PANTHER" id="PTHR22803">
    <property type="entry name" value="MANNOSE, PHOSPHOLIPASE, LECTIN RECEPTOR RELATED"/>
    <property type="match status" value="1"/>
</dbReference>
<dbReference type="GO" id="GO:0005576">
    <property type="term" value="C:extracellular region"/>
    <property type="evidence" value="ECO:0007669"/>
    <property type="project" value="UniProtKB-SubCell"/>
</dbReference>
<dbReference type="GO" id="GO:0030246">
    <property type="term" value="F:carbohydrate binding"/>
    <property type="evidence" value="ECO:0007669"/>
    <property type="project" value="UniProtKB-KW"/>
</dbReference>
<name>A0A8C0A6Y0_BOSMU</name>
<reference evidence="6" key="2">
    <citation type="submission" date="2025-08" db="UniProtKB">
        <authorList>
            <consortium name="Ensembl"/>
        </authorList>
    </citation>
    <scope>IDENTIFICATION</scope>
</reference>
<comment type="subcellular location">
    <subcellularLocation>
        <location evidence="1">Secreted</location>
    </subcellularLocation>
</comment>
<dbReference type="FunFam" id="3.10.100.10:FF:000015">
    <property type="entry name" value="C-type lectin Cal"/>
    <property type="match status" value="1"/>
</dbReference>
<dbReference type="InterPro" id="IPR050111">
    <property type="entry name" value="C-type_lectin/snaclec_domain"/>
</dbReference>
<reference evidence="6" key="1">
    <citation type="submission" date="2019-05" db="EMBL/GenBank/DDBJ databases">
        <authorList>
            <person name="Zhang S."/>
            <person name="Liu J."/>
        </authorList>
    </citation>
    <scope>NUCLEOTIDE SEQUENCE [LARGE SCALE GENOMIC DNA]</scope>
</reference>
<evidence type="ECO:0000313" key="6">
    <source>
        <dbReference type="Ensembl" id="ENSBGRP00000011980.1"/>
    </source>
</evidence>
<dbReference type="Gene3D" id="3.10.100.10">
    <property type="entry name" value="Mannose-Binding Protein A, subunit A"/>
    <property type="match status" value="1"/>
</dbReference>
<dbReference type="PROSITE" id="PS50041">
    <property type="entry name" value="C_TYPE_LECTIN_2"/>
    <property type="match status" value="1"/>
</dbReference>
<keyword evidence="3" id="KW-0430">Lectin</keyword>
<keyword evidence="4" id="KW-1015">Disulfide bond</keyword>
<proteinExistence type="predicted"/>
<evidence type="ECO:0000256" key="1">
    <source>
        <dbReference type="ARBA" id="ARBA00004613"/>
    </source>
</evidence>
<accession>A0A8C0A6Y0</accession>
<keyword evidence="2" id="KW-0964">Secreted</keyword>
<organism evidence="6 7">
    <name type="scientific">Bos mutus grunniens</name>
    <name type="common">Wild yak</name>
    <name type="synonym">Bos grunniens</name>
    <dbReference type="NCBI Taxonomy" id="30521"/>
    <lineage>
        <taxon>Eukaryota</taxon>
        <taxon>Metazoa</taxon>
        <taxon>Chordata</taxon>
        <taxon>Craniata</taxon>
        <taxon>Vertebrata</taxon>
        <taxon>Euteleostomi</taxon>
        <taxon>Mammalia</taxon>
        <taxon>Eutheria</taxon>
        <taxon>Laurasiatheria</taxon>
        <taxon>Artiodactyla</taxon>
        <taxon>Ruminantia</taxon>
        <taxon>Pecora</taxon>
        <taxon>Bovidae</taxon>
        <taxon>Bovinae</taxon>
        <taxon>Bos</taxon>
    </lineage>
</organism>
<dbReference type="Proteomes" id="UP000694520">
    <property type="component" value="Chromosome 9"/>
</dbReference>
<dbReference type="InterPro" id="IPR001304">
    <property type="entry name" value="C-type_lectin-like"/>
</dbReference>
<feature type="domain" description="C-type lectin" evidence="5">
    <location>
        <begin position="67"/>
        <end position="175"/>
    </location>
</feature>
<reference evidence="6" key="3">
    <citation type="submission" date="2025-09" db="UniProtKB">
        <authorList>
            <consortium name="Ensembl"/>
        </authorList>
    </citation>
    <scope>IDENTIFICATION</scope>
</reference>
<dbReference type="PRINTS" id="PR01504">
    <property type="entry name" value="PNCREATITSAP"/>
</dbReference>